<dbReference type="InterPro" id="IPR001810">
    <property type="entry name" value="F-box_dom"/>
</dbReference>
<dbReference type="AlphaFoldDB" id="A0A0G4NZL6"/>
<proteinExistence type="predicted"/>
<gene>
    <name evidence="5" type="ORF">PCAMFM013_S003g000293</name>
</gene>
<feature type="repeat" description="ANK" evidence="3">
    <location>
        <begin position="577"/>
        <end position="601"/>
    </location>
</feature>
<accession>A0A0G4NZL6</accession>
<name>A0A0G4NZL6_PENC3</name>
<evidence type="ECO:0000256" key="2">
    <source>
        <dbReference type="ARBA" id="ARBA00023043"/>
    </source>
</evidence>
<dbReference type="PROSITE" id="PS50181">
    <property type="entry name" value="FBOX"/>
    <property type="match status" value="1"/>
</dbReference>
<dbReference type="SMART" id="SM00248">
    <property type="entry name" value="ANK"/>
    <property type="match status" value="13"/>
</dbReference>
<keyword evidence="6" id="KW-1185">Reference proteome</keyword>
<dbReference type="EMBL" id="HG793136">
    <property type="protein sequence ID" value="CRL19502.1"/>
    <property type="molecule type" value="Genomic_DNA"/>
</dbReference>
<feature type="repeat" description="ANK" evidence="3">
    <location>
        <begin position="260"/>
        <end position="292"/>
    </location>
</feature>
<dbReference type="InterPro" id="IPR050889">
    <property type="entry name" value="Dendritic_Spine_Reg/Scaffold"/>
</dbReference>
<keyword evidence="1" id="KW-0677">Repeat</keyword>
<dbReference type="InterPro" id="IPR002110">
    <property type="entry name" value="Ankyrin_rpt"/>
</dbReference>
<evidence type="ECO:0000313" key="5">
    <source>
        <dbReference type="EMBL" id="CRL19502.1"/>
    </source>
</evidence>
<evidence type="ECO:0000259" key="4">
    <source>
        <dbReference type="PROSITE" id="PS50181"/>
    </source>
</evidence>
<evidence type="ECO:0000256" key="3">
    <source>
        <dbReference type="PROSITE-ProRule" id="PRU00023"/>
    </source>
</evidence>
<dbReference type="PROSITE" id="PS50088">
    <property type="entry name" value="ANK_REPEAT"/>
    <property type="match status" value="4"/>
</dbReference>
<dbReference type="Proteomes" id="UP000053732">
    <property type="component" value="Unassembled WGS sequence"/>
</dbReference>
<keyword evidence="2 3" id="KW-0040">ANK repeat</keyword>
<dbReference type="PANTHER" id="PTHR24166:SF48">
    <property type="entry name" value="PROTEIN VAPYRIN"/>
    <property type="match status" value="1"/>
</dbReference>
<dbReference type="InterPro" id="IPR036770">
    <property type="entry name" value="Ankyrin_rpt-contain_sf"/>
</dbReference>
<dbReference type="PANTHER" id="PTHR24166">
    <property type="entry name" value="ROLLING PEBBLES, ISOFORM B"/>
    <property type="match status" value="1"/>
</dbReference>
<evidence type="ECO:0000256" key="1">
    <source>
        <dbReference type="ARBA" id="ARBA00022737"/>
    </source>
</evidence>
<organism evidence="5 6">
    <name type="scientific">Penicillium camemberti (strain FM 013)</name>
    <dbReference type="NCBI Taxonomy" id="1429867"/>
    <lineage>
        <taxon>Eukaryota</taxon>
        <taxon>Fungi</taxon>
        <taxon>Dikarya</taxon>
        <taxon>Ascomycota</taxon>
        <taxon>Pezizomycotina</taxon>
        <taxon>Eurotiomycetes</taxon>
        <taxon>Eurotiomycetidae</taxon>
        <taxon>Eurotiales</taxon>
        <taxon>Aspergillaceae</taxon>
        <taxon>Penicillium</taxon>
    </lineage>
</organism>
<dbReference type="PROSITE" id="PS50297">
    <property type="entry name" value="ANK_REP_REGION"/>
    <property type="match status" value="3"/>
</dbReference>
<reference evidence="5 6" key="1">
    <citation type="journal article" date="2014" name="Nat. Commun.">
        <title>Multiple recent horizontal transfers of a large genomic region in cheese making fungi.</title>
        <authorList>
            <person name="Cheeseman K."/>
            <person name="Ropars J."/>
            <person name="Renault P."/>
            <person name="Dupont J."/>
            <person name="Gouzy J."/>
            <person name="Branca A."/>
            <person name="Abraham A.L."/>
            <person name="Ceppi M."/>
            <person name="Conseiller E."/>
            <person name="Debuchy R."/>
            <person name="Malagnac F."/>
            <person name="Goarin A."/>
            <person name="Silar P."/>
            <person name="Lacoste S."/>
            <person name="Sallet E."/>
            <person name="Bensimon A."/>
            <person name="Giraud T."/>
            <person name="Brygoo Y."/>
        </authorList>
    </citation>
    <scope>NUCLEOTIDE SEQUENCE [LARGE SCALE GENOMIC DNA]</scope>
    <source>
        <strain evidence="6">FM 013</strain>
    </source>
</reference>
<dbReference type="Pfam" id="PF12796">
    <property type="entry name" value="Ank_2"/>
    <property type="match status" value="4"/>
</dbReference>
<protein>
    <submittedName>
        <fullName evidence="5">Cyclin-like F-box</fullName>
    </submittedName>
</protein>
<sequence length="641" mass="72052">MGEVTMISRLPGELLYNIAGRLNEYEIYCLARSNRRLFQILQKTLYEENMLRNDGWSLLWAILNKQIETVQHSLQTGARSLGEALALAVETRQENIVHLLLTKASADFSPKYKTCPHVTNTPWSMDMSWTSQDHIFSRSTAAASLRRHEPFPSWLSYDALSPLSRALLNSHLDLSRVLIESAKFQVDYHEEEGRTPLSIIAEYGDSASLRLLLDLGKANVYSKDRKGRTAFSYSMENLDSAVFHEILEVGFIDVDEEDGDGCTPFHYAVAAGNLDAMECLLQMDINKDPVDPLLGNLPFIWERFHSQNGIELENADYIRFWNLLIQCEDFSIDNEDDCSYTTPLLLVAGGLGGGKVIRLLINSGKVFLNAQDYDKRNALSHAASDGHYTAVQALLESGKVDRDRRDSKGRTPFSYAAESGHKSAKLFIEAGGIDLDSRDDEGRTPLSYAAASGLKETVQLLVRNSRVDLNSQDRRGRSPFFHAAASASKECVQLFMETDGVDINLQDDQLRTPFTNAVASGSKEVVQLLLESGKFDPHHQDRYGQTPLSHATQSRAKECIKILFEVGDIDLDSRDVFGRTPLSYAAETMDYEIVRMLTDTGKVEFDSRDNQGRTPLSYAVANRQVEFTRFLLILKENYKKH</sequence>
<feature type="repeat" description="ANK" evidence="3">
    <location>
        <begin position="408"/>
        <end position="440"/>
    </location>
</feature>
<dbReference type="STRING" id="1429867.A0A0G4NZL6"/>
<dbReference type="Gene3D" id="1.25.40.20">
    <property type="entry name" value="Ankyrin repeat-containing domain"/>
    <property type="match status" value="3"/>
</dbReference>
<evidence type="ECO:0000313" key="6">
    <source>
        <dbReference type="Proteomes" id="UP000053732"/>
    </source>
</evidence>
<dbReference type="SUPFAM" id="SSF48403">
    <property type="entry name" value="Ankyrin repeat"/>
    <property type="match status" value="3"/>
</dbReference>
<feature type="domain" description="F-box" evidence="4">
    <location>
        <begin position="4"/>
        <end position="49"/>
    </location>
</feature>
<feature type="repeat" description="ANK" evidence="3">
    <location>
        <begin position="441"/>
        <end position="465"/>
    </location>
</feature>
<dbReference type="Pfam" id="PF13637">
    <property type="entry name" value="Ank_4"/>
    <property type="match status" value="1"/>
</dbReference>